<feature type="compositionally biased region" description="Low complexity" evidence="1">
    <location>
        <begin position="376"/>
        <end position="409"/>
    </location>
</feature>
<feature type="region of interest" description="Disordered" evidence="1">
    <location>
        <begin position="94"/>
        <end position="135"/>
    </location>
</feature>
<dbReference type="OrthoDB" id="10069995at2759"/>
<evidence type="ECO:0000313" key="4">
    <source>
        <dbReference type="EMBL" id="KZS89851.1"/>
    </source>
</evidence>
<sequence>MLYLFAFLSLLIPLSQCSPPIEVTYLTQTSTSDVLLQTTVTRTSTTTIVPSKPPIVSWSQPTSLPNLDSFGVVNYADGKQNLAIVTGIPASASALPTSTTTPTSLLSSDRASSTSLKSDNTSTHTALPSQGAPPTWSNTSAVLQLFYPSGSINPGSKPVGGADFYALPPPLSPKIKNASTVTLSYSVFFPIDFDWVLAGKLPGLYGGHQGCSGGDDASDCFSTRMMWRQDGAGELYLYAPRDLQDPSLCKTPPQSVCSSTYGLSIGRGSFHFTRGAWTHVSQTITLNTPGVPNGRFTISINGVQILSSNKVLYRDDPNATEGKANNDAAVWSDTLYRSPLVESYPIRLEVPPASNENSGLLGSVVAILGLDLDSPASSSSSSSSPSPSSSKPTHTTSKSKPSSTSKTPSTPTPKVPITFSGLFFSTFFGGHESEYATPKDQYTWFKDFAISIDA</sequence>
<dbReference type="STRING" id="1314777.A0A164QPP1"/>
<dbReference type="AlphaFoldDB" id="A0A164QPP1"/>
<evidence type="ECO:0000256" key="1">
    <source>
        <dbReference type="SAM" id="MobiDB-lite"/>
    </source>
</evidence>
<dbReference type="Gene3D" id="2.60.120.200">
    <property type="match status" value="2"/>
</dbReference>
<feature type="region of interest" description="Disordered" evidence="1">
    <location>
        <begin position="376"/>
        <end position="413"/>
    </location>
</feature>
<feature type="compositionally biased region" description="Low complexity" evidence="1">
    <location>
        <begin position="94"/>
        <end position="118"/>
    </location>
</feature>
<name>A0A164QPP1_9AGAM</name>
<evidence type="ECO:0000313" key="5">
    <source>
        <dbReference type="Proteomes" id="UP000076722"/>
    </source>
</evidence>
<keyword evidence="5" id="KW-1185">Reference proteome</keyword>
<evidence type="ECO:0000259" key="3">
    <source>
        <dbReference type="Pfam" id="PF21294"/>
    </source>
</evidence>
<proteinExistence type="predicted"/>
<evidence type="ECO:0000256" key="2">
    <source>
        <dbReference type="SAM" id="SignalP"/>
    </source>
</evidence>
<keyword evidence="2" id="KW-0732">Signal</keyword>
<feature type="domain" description="Polysaccharide lyase 14" evidence="3">
    <location>
        <begin position="417"/>
        <end position="448"/>
    </location>
</feature>
<reference evidence="4 5" key="1">
    <citation type="journal article" date="2016" name="Mol. Biol. Evol.">
        <title>Comparative Genomics of Early-Diverging Mushroom-Forming Fungi Provides Insights into the Origins of Lignocellulose Decay Capabilities.</title>
        <authorList>
            <person name="Nagy L.G."/>
            <person name="Riley R."/>
            <person name="Tritt A."/>
            <person name="Adam C."/>
            <person name="Daum C."/>
            <person name="Floudas D."/>
            <person name="Sun H."/>
            <person name="Yadav J.S."/>
            <person name="Pangilinan J."/>
            <person name="Larsson K.H."/>
            <person name="Matsuura K."/>
            <person name="Barry K."/>
            <person name="Labutti K."/>
            <person name="Kuo R."/>
            <person name="Ohm R.A."/>
            <person name="Bhattacharya S.S."/>
            <person name="Shirouzu T."/>
            <person name="Yoshinaga Y."/>
            <person name="Martin F.M."/>
            <person name="Grigoriev I.V."/>
            <person name="Hibbett D.S."/>
        </authorList>
    </citation>
    <scope>NUCLEOTIDE SEQUENCE [LARGE SCALE GENOMIC DNA]</scope>
    <source>
        <strain evidence="4 5">HHB9708</strain>
    </source>
</reference>
<feature type="signal peptide" evidence="2">
    <location>
        <begin position="1"/>
        <end position="17"/>
    </location>
</feature>
<dbReference type="Pfam" id="PF21294">
    <property type="entry name" value="Polysacc_lyase_14"/>
    <property type="match status" value="2"/>
</dbReference>
<gene>
    <name evidence="4" type="ORF">SISNIDRAFT_458531</name>
</gene>
<organism evidence="4 5">
    <name type="scientific">Sistotremastrum niveocremeum HHB9708</name>
    <dbReference type="NCBI Taxonomy" id="1314777"/>
    <lineage>
        <taxon>Eukaryota</taxon>
        <taxon>Fungi</taxon>
        <taxon>Dikarya</taxon>
        <taxon>Basidiomycota</taxon>
        <taxon>Agaricomycotina</taxon>
        <taxon>Agaricomycetes</taxon>
        <taxon>Sistotremastrales</taxon>
        <taxon>Sistotremastraceae</taxon>
        <taxon>Sertulicium</taxon>
        <taxon>Sertulicium niveocremeum</taxon>
    </lineage>
</organism>
<feature type="chain" id="PRO_5007852631" description="Polysaccharide lyase 14 domain-containing protein" evidence="2">
    <location>
        <begin position="18"/>
        <end position="454"/>
    </location>
</feature>
<dbReference type="Proteomes" id="UP000076722">
    <property type="component" value="Unassembled WGS sequence"/>
</dbReference>
<dbReference type="InterPro" id="IPR048958">
    <property type="entry name" value="Polysacc_lyase_14"/>
</dbReference>
<feature type="compositionally biased region" description="Polar residues" evidence="1">
    <location>
        <begin position="119"/>
        <end position="128"/>
    </location>
</feature>
<feature type="domain" description="Polysaccharide lyase 14" evidence="3">
    <location>
        <begin position="138"/>
        <end position="318"/>
    </location>
</feature>
<dbReference type="EMBL" id="KV419425">
    <property type="protein sequence ID" value="KZS89851.1"/>
    <property type="molecule type" value="Genomic_DNA"/>
</dbReference>
<protein>
    <recommendedName>
        <fullName evidence="3">Polysaccharide lyase 14 domain-containing protein</fullName>
    </recommendedName>
</protein>
<dbReference type="PANTHER" id="PTHR40124">
    <property type="match status" value="1"/>
</dbReference>
<dbReference type="PANTHER" id="PTHR40124:SF1">
    <property type="entry name" value="DISAGGREGATASE RELATED REPEAT PROTEIN"/>
    <property type="match status" value="1"/>
</dbReference>
<accession>A0A164QPP1</accession>